<evidence type="ECO:0000313" key="3">
    <source>
        <dbReference type="Proteomes" id="UP000092093"/>
    </source>
</evidence>
<dbReference type="Proteomes" id="UP000092093">
    <property type="component" value="Unassembled WGS sequence"/>
</dbReference>
<protein>
    <recommendedName>
        <fullName evidence="4">DUF1574 domain-containing protein</fullName>
    </recommendedName>
</protein>
<evidence type="ECO:0000313" key="2">
    <source>
        <dbReference type="EMBL" id="OBQ44734.1"/>
    </source>
</evidence>
<dbReference type="AlphaFoldDB" id="A0A1B7X5W0"/>
<dbReference type="EMBL" id="LJOW01000016">
    <property type="protein sequence ID" value="OBQ44734.1"/>
    <property type="molecule type" value="Genomic_DNA"/>
</dbReference>
<evidence type="ECO:0000256" key="1">
    <source>
        <dbReference type="SAM" id="MobiDB-lite"/>
    </source>
</evidence>
<dbReference type="SUPFAM" id="SSF52266">
    <property type="entry name" value="SGNH hydrolase"/>
    <property type="match status" value="1"/>
</dbReference>
<proteinExistence type="predicted"/>
<name>A0A1B7X5W0_APHFL</name>
<reference evidence="2 3" key="1">
    <citation type="submission" date="2015-09" db="EMBL/GenBank/DDBJ databases">
        <title>Aphanizomenon flos-aquae WA102.</title>
        <authorList>
            <person name="Driscoll C."/>
        </authorList>
    </citation>
    <scope>NUCLEOTIDE SEQUENCE [LARGE SCALE GENOMIC DNA]</scope>
    <source>
        <strain evidence="2">WA102</strain>
    </source>
</reference>
<dbReference type="PATRIC" id="fig|1710896.3.peg.3270"/>
<gene>
    <name evidence="2" type="ORF">AN484_05720</name>
</gene>
<feature type="region of interest" description="Disordered" evidence="1">
    <location>
        <begin position="585"/>
        <end position="619"/>
    </location>
</feature>
<sequence>MKTVLLDSETLLQAFLQKSLVQWVSQATDINPFGVKVRLLGNDLHILCESVDCPPRWQTLSELLQALQQTDVNTLTNNEQPSIYQVLIYGRKQGEHRPKWFYRVYLNQLERHLEQVEQELPGETEAFISPGGSLIISNESLARQGDRDAIARYLSEHLSHLNIAIRVKIKPSPLRNNSQIVVNRLWVFCQSSYSPDPSLLAETVAQKLRYLQLVGYQDAIIVSQVRGEIEPDWRVRVDLTPPEVMLKEWARWGDLQAIARILTEELLVFNIALQTSLKESTLHIFCTPAFDPLETAPEPDQQIALKAIVPLLESIAPQAIISAAIYGQKKTTDKQPFWINWISLPASGHPALVTSALDLARAGDQPAITFLLERLLNPDLEWRLKTGGIRVLLVRKEDLLHIMCDAPICPTRHQVSSKVTQFICQLKISGITGVRVYGRRAGDKKPIWHYGVDLEERYQLVPEITPEFAATSEYVSSLMIDENSIDKNSEEILDSDFTTEEVQSCIKEITKDWLKNTHTIIRNVLLNSQLFILSHQETDENPDNQEIGNGMIWLALGLLLAVQTDLMLGYVVAYSAKNLPKDNNIISPLSSQSPASLPPQNHPKTSFLKHPETTKSSNHDQSAFNASEFINNNRFQSGNLPATPLKEQATATAILLAARSQTPSFNSRQLDEQLALYKQHLATKNRPPDVLIIGSSRALRGVDPVALSKALVSQNHSHIDIFNFGINGATAQVVDVLIRQVLAPEELPKLILWADGSRAFNNGREDITFNAIQTSPAYKQILQKAQTKVKAHEVSKNPENTPEKFSSKPNIEDISIYQTANDWLNQSIANLSASYKNRDQIKTLLQKQLQYLPFSYQDPPVKSKINLTHNSEIDNNSSIQGVDFDGFLPLSIRFNPTTYYQQHPKVSGDYDNDYKSFQLTGKQDQALHSMLEVTKNHNISLVFVNMPLTSDYLDPVRRKYEQQFQEYLLTFTNHPQFIYRDLSQLWTKTNDYFSDPSHLNRYGAYEVSKKLATDSMINWPTK</sequence>
<comment type="caution">
    <text evidence="2">The sequence shown here is derived from an EMBL/GenBank/DDBJ whole genome shotgun (WGS) entry which is preliminary data.</text>
</comment>
<evidence type="ECO:0008006" key="4">
    <source>
        <dbReference type="Google" id="ProtNLM"/>
    </source>
</evidence>
<accession>A0A1B7X5W0</accession>
<organism evidence="2 3">
    <name type="scientific">Aphanizomenon flos-aquae WA102</name>
    <dbReference type="NCBI Taxonomy" id="1710896"/>
    <lineage>
        <taxon>Bacteria</taxon>
        <taxon>Bacillati</taxon>
        <taxon>Cyanobacteriota</taxon>
        <taxon>Cyanophyceae</taxon>
        <taxon>Nostocales</taxon>
        <taxon>Aphanizomenonaceae</taxon>
        <taxon>Aphanizomenon</taxon>
    </lineage>
</organism>